<reference evidence="2" key="1">
    <citation type="submission" date="2020-06" db="EMBL/GenBank/DDBJ databases">
        <authorList>
            <person name="Onetto C."/>
        </authorList>
    </citation>
    <scope>NUCLEOTIDE SEQUENCE</scope>
</reference>
<dbReference type="Proteomes" id="UP000714618">
    <property type="component" value="Unassembled WGS sequence"/>
</dbReference>
<evidence type="ECO:0000313" key="2">
    <source>
        <dbReference type="EMBL" id="CAD0099692.1"/>
    </source>
</evidence>
<keyword evidence="3" id="KW-1185">Reference proteome</keyword>
<accession>A0A9N8K4S2</accession>
<dbReference type="EMBL" id="CAIJEO010000010">
    <property type="protein sequence ID" value="CAD0099692.1"/>
    <property type="molecule type" value="Genomic_DNA"/>
</dbReference>
<sequence>MTTAAFSGTQTSGNNFSNPTSMATGKSGIPSQDASSIGTGASSTDANPNETDVDLANWGMYLCLP</sequence>
<organism evidence="2 3">
    <name type="scientific">Aureobasidium mustum</name>
    <dbReference type="NCBI Taxonomy" id="2773714"/>
    <lineage>
        <taxon>Eukaryota</taxon>
        <taxon>Fungi</taxon>
        <taxon>Dikarya</taxon>
        <taxon>Ascomycota</taxon>
        <taxon>Pezizomycotina</taxon>
        <taxon>Dothideomycetes</taxon>
        <taxon>Dothideomycetidae</taxon>
        <taxon>Dothideales</taxon>
        <taxon>Saccotheciaceae</taxon>
        <taxon>Aureobasidium</taxon>
    </lineage>
</organism>
<comment type="caution">
    <text evidence="2">The sequence shown here is derived from an EMBL/GenBank/DDBJ whole genome shotgun (WGS) entry which is preliminary data.</text>
</comment>
<feature type="region of interest" description="Disordered" evidence="1">
    <location>
        <begin position="1"/>
        <end position="52"/>
    </location>
</feature>
<proteinExistence type="predicted"/>
<evidence type="ECO:0000256" key="1">
    <source>
        <dbReference type="SAM" id="MobiDB-lite"/>
    </source>
</evidence>
<name>A0A9N8K4S2_9PEZI</name>
<evidence type="ECO:0000313" key="3">
    <source>
        <dbReference type="Proteomes" id="UP000714618"/>
    </source>
</evidence>
<dbReference type="AlphaFoldDB" id="A0A9N8K4S2"/>
<gene>
    <name evidence="2" type="ORF">AWRI4233_LOCUS8517</name>
</gene>
<feature type="compositionally biased region" description="Polar residues" evidence="1">
    <location>
        <begin position="1"/>
        <end position="50"/>
    </location>
</feature>
<protein>
    <submittedName>
        <fullName evidence="2">Uncharacterized protein</fullName>
    </submittedName>
</protein>